<dbReference type="Proteomes" id="UP001214521">
    <property type="component" value="Unassembled WGS sequence"/>
</dbReference>
<dbReference type="InterPro" id="IPR051554">
    <property type="entry name" value="Acetyltransferase_Eis"/>
</dbReference>
<dbReference type="Gene3D" id="3.40.630.30">
    <property type="match status" value="1"/>
</dbReference>
<dbReference type="PANTHER" id="PTHR37817">
    <property type="entry name" value="N-ACETYLTRANSFERASE EIS"/>
    <property type="match status" value="1"/>
</dbReference>
<gene>
    <name evidence="2" type="ORF">QEK83_000808</name>
</gene>
<evidence type="ECO:0000313" key="2">
    <source>
        <dbReference type="EMBL" id="EKT4440196.1"/>
    </source>
</evidence>
<sequence length="182" mass="20025">MGLDIYSFDEDRAMRVQVCRWQGVAPDHRQQGVDLLRQAFPDMQGEGYAIPVPVALVLALQGDHVVAHLALYERNVLLDGEPERIGLIGGVVVRADVRRRGGASRLIAAAHAELRQRGIDFAVLFALDQRHYASAGYSPMQNATCFIEDGHARRFVYRGGMVAALGERGWTTAVLDLQGETV</sequence>
<proteinExistence type="predicted"/>
<dbReference type="InterPro" id="IPR000182">
    <property type="entry name" value="GNAT_dom"/>
</dbReference>
<protein>
    <submittedName>
        <fullName evidence="2">GNAT family N-acetyltransferase</fullName>
    </submittedName>
</protein>
<evidence type="ECO:0000313" key="3">
    <source>
        <dbReference type="Proteomes" id="UP001214521"/>
    </source>
</evidence>
<dbReference type="AlphaFoldDB" id="A0AAI9C8U4"/>
<evidence type="ECO:0000259" key="1">
    <source>
        <dbReference type="PROSITE" id="PS51186"/>
    </source>
</evidence>
<feature type="domain" description="N-acetyltransferase" evidence="1">
    <location>
        <begin position="19"/>
        <end position="160"/>
    </location>
</feature>
<organism evidence="2 3">
    <name type="scientific">Stenotrophomonas maltophilia</name>
    <name type="common">Pseudomonas maltophilia</name>
    <name type="synonym">Xanthomonas maltophilia</name>
    <dbReference type="NCBI Taxonomy" id="40324"/>
    <lineage>
        <taxon>Bacteria</taxon>
        <taxon>Pseudomonadati</taxon>
        <taxon>Pseudomonadota</taxon>
        <taxon>Gammaproteobacteria</taxon>
        <taxon>Lysobacterales</taxon>
        <taxon>Lysobacteraceae</taxon>
        <taxon>Stenotrophomonas</taxon>
        <taxon>Stenotrophomonas maltophilia group</taxon>
    </lineage>
</organism>
<dbReference type="EMBL" id="ABLOMU010000005">
    <property type="protein sequence ID" value="EKT4440196.1"/>
    <property type="molecule type" value="Genomic_DNA"/>
</dbReference>
<name>A0AAI9C8U4_STEMA</name>
<accession>A0AAI9C8U4</accession>
<dbReference type="InterPro" id="IPR016181">
    <property type="entry name" value="Acyl_CoA_acyltransferase"/>
</dbReference>
<dbReference type="PANTHER" id="PTHR37817:SF1">
    <property type="entry name" value="N-ACETYLTRANSFERASE EIS"/>
    <property type="match status" value="1"/>
</dbReference>
<dbReference type="Pfam" id="PF13527">
    <property type="entry name" value="Acetyltransf_9"/>
    <property type="match status" value="1"/>
</dbReference>
<dbReference type="GO" id="GO:0034069">
    <property type="term" value="F:aminoglycoside N-acetyltransferase activity"/>
    <property type="evidence" value="ECO:0007669"/>
    <property type="project" value="TreeGrafter"/>
</dbReference>
<dbReference type="GO" id="GO:0030649">
    <property type="term" value="P:aminoglycoside antibiotic catabolic process"/>
    <property type="evidence" value="ECO:0007669"/>
    <property type="project" value="TreeGrafter"/>
</dbReference>
<comment type="caution">
    <text evidence="2">The sequence shown here is derived from an EMBL/GenBank/DDBJ whole genome shotgun (WGS) entry which is preliminary data.</text>
</comment>
<reference evidence="2" key="1">
    <citation type="submission" date="2022-07" db="EMBL/GenBank/DDBJ databases">
        <authorList>
            <consortium name="Clinical and Environmental Microbiology Branch: Whole genome sequencing antimicrobial resistance pathogens in the healthcare setting"/>
        </authorList>
    </citation>
    <scope>NUCLEOTIDE SEQUENCE</scope>
    <source>
        <strain evidence="2">Stenotrophomonas_maltophilia_2021CK-00905</strain>
    </source>
</reference>
<dbReference type="SUPFAM" id="SSF55729">
    <property type="entry name" value="Acyl-CoA N-acyltransferases (Nat)"/>
    <property type="match status" value="1"/>
</dbReference>
<dbReference type="PROSITE" id="PS51186">
    <property type="entry name" value="GNAT"/>
    <property type="match status" value="1"/>
</dbReference>